<reference evidence="1" key="1">
    <citation type="submission" date="2022-07" db="EMBL/GenBank/DDBJ databases">
        <title>Fungi with potential for degradation of polypropylene.</title>
        <authorList>
            <person name="Gostincar C."/>
        </authorList>
    </citation>
    <scope>NUCLEOTIDE SEQUENCE</scope>
    <source>
        <strain evidence="1">EXF-13308</strain>
    </source>
</reference>
<name>A0AA38S2R2_9PEZI</name>
<evidence type="ECO:0000313" key="1">
    <source>
        <dbReference type="EMBL" id="KAJ9155190.1"/>
    </source>
</evidence>
<dbReference type="AlphaFoldDB" id="A0AA38S2R2"/>
<dbReference type="Proteomes" id="UP001174694">
    <property type="component" value="Unassembled WGS sequence"/>
</dbReference>
<sequence length="76" mass="8891">MKTRILTTDWTEYLFDIVEVGAESCFVEWKEGQGKIQAFLGDVKAWESDDKDGKEETPGNHQIWVQHRCKMRKTSK</sequence>
<gene>
    <name evidence="1" type="ORF">NKR23_g2142</name>
</gene>
<accession>A0AA38S2R2</accession>
<dbReference type="EMBL" id="JANBVO010000003">
    <property type="protein sequence ID" value="KAJ9155190.1"/>
    <property type="molecule type" value="Genomic_DNA"/>
</dbReference>
<organism evidence="1 2">
    <name type="scientific">Pleurostoma richardsiae</name>
    <dbReference type="NCBI Taxonomy" id="41990"/>
    <lineage>
        <taxon>Eukaryota</taxon>
        <taxon>Fungi</taxon>
        <taxon>Dikarya</taxon>
        <taxon>Ascomycota</taxon>
        <taxon>Pezizomycotina</taxon>
        <taxon>Sordariomycetes</taxon>
        <taxon>Sordariomycetidae</taxon>
        <taxon>Calosphaeriales</taxon>
        <taxon>Pleurostomataceae</taxon>
        <taxon>Pleurostoma</taxon>
    </lineage>
</organism>
<proteinExistence type="predicted"/>
<keyword evidence="2" id="KW-1185">Reference proteome</keyword>
<comment type="caution">
    <text evidence="1">The sequence shown here is derived from an EMBL/GenBank/DDBJ whole genome shotgun (WGS) entry which is preliminary data.</text>
</comment>
<protein>
    <submittedName>
        <fullName evidence="1">Uncharacterized protein</fullName>
    </submittedName>
</protein>
<evidence type="ECO:0000313" key="2">
    <source>
        <dbReference type="Proteomes" id="UP001174694"/>
    </source>
</evidence>